<dbReference type="Pfam" id="PF01252">
    <property type="entry name" value="Peptidase_A8"/>
    <property type="match status" value="1"/>
</dbReference>
<evidence type="ECO:0000256" key="10">
    <source>
        <dbReference type="RuleBase" id="RU004181"/>
    </source>
</evidence>
<accession>A0A5M8QQF0</accession>
<name>A0A5M8QQF0_9BACT</name>
<dbReference type="UniPathway" id="UPA00665"/>
<evidence type="ECO:0000313" key="11">
    <source>
        <dbReference type="EMBL" id="KAA6436876.1"/>
    </source>
</evidence>
<evidence type="ECO:0000256" key="4">
    <source>
        <dbReference type="ARBA" id="ARBA00022692"/>
    </source>
</evidence>
<evidence type="ECO:0000256" key="2">
    <source>
        <dbReference type="ARBA" id="ARBA00022475"/>
    </source>
</evidence>
<comment type="subcellular location">
    <subcellularLocation>
        <location evidence="9">Cell membrane</location>
        <topology evidence="9">Multi-pass membrane protein</topology>
    </subcellularLocation>
</comment>
<dbReference type="GO" id="GO:0004190">
    <property type="term" value="F:aspartic-type endopeptidase activity"/>
    <property type="evidence" value="ECO:0007669"/>
    <property type="project" value="UniProtKB-UniRule"/>
</dbReference>
<evidence type="ECO:0000256" key="1">
    <source>
        <dbReference type="ARBA" id="ARBA00006139"/>
    </source>
</evidence>
<sequence>MQKLKSDRTARNIAILIILIANIGCDQISKNAIRKNVGFYETISVIENYVTITYVENTGAFLSIGSTLPQSIKILVLSIIPLIALFFGIAYILLKRNLTLMSALALSFAIGGGIGNIYDRLVHGSVTDFLHINFGFFQTGIFNMADVSIMTGMFIFLIQSYNRQLKRFL</sequence>
<evidence type="ECO:0000256" key="5">
    <source>
        <dbReference type="ARBA" id="ARBA00022750"/>
    </source>
</evidence>
<dbReference type="PANTHER" id="PTHR33695:SF1">
    <property type="entry name" value="LIPOPROTEIN SIGNAL PEPTIDASE"/>
    <property type="match status" value="1"/>
</dbReference>
<keyword evidence="2 9" id="KW-1003">Cell membrane</keyword>
<feature type="transmembrane region" description="Helical" evidence="9">
    <location>
        <begin position="130"/>
        <end position="158"/>
    </location>
</feature>
<evidence type="ECO:0000256" key="7">
    <source>
        <dbReference type="ARBA" id="ARBA00022989"/>
    </source>
</evidence>
<comment type="function">
    <text evidence="9">This protein specifically catalyzes the removal of signal peptides from prolipoproteins.</text>
</comment>
<dbReference type="PRINTS" id="PR00781">
    <property type="entry name" value="LIPOSIGPTASE"/>
</dbReference>
<protein>
    <recommendedName>
        <fullName evidence="9">Lipoprotein signal peptidase</fullName>
        <ecNumber evidence="9">3.4.23.36</ecNumber>
    </recommendedName>
    <alternativeName>
        <fullName evidence="9">Prolipoprotein signal peptidase</fullName>
    </alternativeName>
    <alternativeName>
        <fullName evidence="9">Signal peptidase II</fullName>
        <shortName evidence="9">SPase II</shortName>
    </alternativeName>
</protein>
<comment type="caution">
    <text evidence="11">The sequence shown here is derived from an EMBL/GenBank/DDBJ whole genome shotgun (WGS) entry which is preliminary data.</text>
</comment>
<keyword evidence="12" id="KW-1185">Reference proteome</keyword>
<keyword evidence="3 9" id="KW-0645">Protease</keyword>
<feature type="transmembrane region" description="Helical" evidence="9">
    <location>
        <begin position="12"/>
        <end position="29"/>
    </location>
</feature>
<gene>
    <name evidence="9 11" type="primary">lspA</name>
    <name evidence="11" type="ORF">FEM33_19310</name>
</gene>
<comment type="pathway">
    <text evidence="9">Protein modification; lipoprotein biosynthesis (signal peptide cleavage).</text>
</comment>
<evidence type="ECO:0000256" key="3">
    <source>
        <dbReference type="ARBA" id="ARBA00022670"/>
    </source>
</evidence>
<feature type="active site" evidence="9">
    <location>
        <position position="128"/>
    </location>
</feature>
<keyword evidence="6 9" id="KW-0378">Hydrolase</keyword>
<dbReference type="EMBL" id="VBSN01000059">
    <property type="protein sequence ID" value="KAA6436876.1"/>
    <property type="molecule type" value="Genomic_DNA"/>
</dbReference>
<keyword evidence="7 9" id="KW-1133">Transmembrane helix</keyword>
<comment type="catalytic activity">
    <reaction evidence="9">
        <text>Release of signal peptides from bacterial membrane prolipoproteins. Hydrolyzes -Xaa-Yaa-Zaa-|-(S,diacylglyceryl)Cys-, in which Xaa is hydrophobic (preferably Leu), and Yaa (Ala or Ser) and Zaa (Gly or Ala) have small, neutral side chains.</text>
        <dbReference type="EC" id="3.4.23.36"/>
    </reaction>
</comment>
<dbReference type="AlphaFoldDB" id="A0A5M8QQF0"/>
<proteinExistence type="inferred from homology"/>
<evidence type="ECO:0000256" key="9">
    <source>
        <dbReference type="HAMAP-Rule" id="MF_00161"/>
    </source>
</evidence>
<dbReference type="Proteomes" id="UP000323994">
    <property type="component" value="Unassembled WGS sequence"/>
</dbReference>
<keyword evidence="4 9" id="KW-0812">Transmembrane</keyword>
<reference evidence="11 12" key="1">
    <citation type="submission" date="2019-05" db="EMBL/GenBank/DDBJ databases">
        <authorList>
            <person name="Qu J.-H."/>
        </authorList>
    </citation>
    <scope>NUCLEOTIDE SEQUENCE [LARGE SCALE GENOMIC DNA]</scope>
    <source>
        <strain evidence="11 12">NS28</strain>
    </source>
</reference>
<dbReference type="GO" id="GO:0005886">
    <property type="term" value="C:plasma membrane"/>
    <property type="evidence" value="ECO:0007669"/>
    <property type="project" value="UniProtKB-SubCell"/>
</dbReference>
<evidence type="ECO:0000256" key="6">
    <source>
        <dbReference type="ARBA" id="ARBA00022801"/>
    </source>
</evidence>
<dbReference type="HAMAP" id="MF_00161">
    <property type="entry name" value="LspA"/>
    <property type="match status" value="1"/>
</dbReference>
<dbReference type="OrthoDB" id="9810259at2"/>
<dbReference type="InterPro" id="IPR001872">
    <property type="entry name" value="Peptidase_A8"/>
</dbReference>
<feature type="transmembrane region" description="Helical" evidence="9">
    <location>
        <begin position="100"/>
        <end position="118"/>
    </location>
</feature>
<evidence type="ECO:0000313" key="12">
    <source>
        <dbReference type="Proteomes" id="UP000323994"/>
    </source>
</evidence>
<dbReference type="PANTHER" id="PTHR33695">
    <property type="entry name" value="LIPOPROTEIN SIGNAL PEPTIDASE"/>
    <property type="match status" value="1"/>
</dbReference>
<dbReference type="GO" id="GO:0006508">
    <property type="term" value="P:proteolysis"/>
    <property type="evidence" value="ECO:0007669"/>
    <property type="project" value="UniProtKB-KW"/>
</dbReference>
<dbReference type="RefSeq" id="WP_139013638.1">
    <property type="nucleotide sequence ID" value="NZ_VBSN01000059.1"/>
</dbReference>
<dbReference type="EC" id="3.4.23.36" evidence="9"/>
<keyword evidence="8 9" id="KW-0472">Membrane</keyword>
<evidence type="ECO:0000256" key="8">
    <source>
        <dbReference type="ARBA" id="ARBA00023136"/>
    </source>
</evidence>
<comment type="similarity">
    <text evidence="1 9 10">Belongs to the peptidase A8 family.</text>
</comment>
<dbReference type="NCBIfam" id="TIGR00077">
    <property type="entry name" value="lspA"/>
    <property type="match status" value="1"/>
</dbReference>
<keyword evidence="5 9" id="KW-0064">Aspartyl protease</keyword>
<feature type="transmembrane region" description="Helical" evidence="9">
    <location>
        <begin position="72"/>
        <end position="93"/>
    </location>
</feature>
<feature type="active site" evidence="9">
    <location>
        <position position="146"/>
    </location>
</feature>
<organism evidence="11 12">
    <name type="scientific">Dyadobacter flavalbus</name>
    <dbReference type="NCBI Taxonomy" id="2579942"/>
    <lineage>
        <taxon>Bacteria</taxon>
        <taxon>Pseudomonadati</taxon>
        <taxon>Bacteroidota</taxon>
        <taxon>Cytophagia</taxon>
        <taxon>Cytophagales</taxon>
        <taxon>Spirosomataceae</taxon>
        <taxon>Dyadobacter</taxon>
    </lineage>
</organism>